<feature type="transmembrane region" description="Helical" evidence="1">
    <location>
        <begin position="6"/>
        <end position="29"/>
    </location>
</feature>
<evidence type="ECO:0000313" key="4">
    <source>
        <dbReference type="Proteomes" id="UP001314681"/>
    </source>
</evidence>
<dbReference type="InterPro" id="IPR003594">
    <property type="entry name" value="HATPase_dom"/>
</dbReference>
<dbReference type="Proteomes" id="UP001314681">
    <property type="component" value="Unassembled WGS sequence"/>
</dbReference>
<feature type="transmembrane region" description="Helical" evidence="1">
    <location>
        <begin position="93"/>
        <end position="118"/>
    </location>
</feature>
<keyword evidence="1" id="KW-0812">Transmembrane</keyword>
<keyword evidence="1" id="KW-0472">Membrane</keyword>
<dbReference type="SMART" id="SM00387">
    <property type="entry name" value="HATPase_c"/>
    <property type="match status" value="1"/>
</dbReference>
<dbReference type="SUPFAM" id="SSF55874">
    <property type="entry name" value="ATPase domain of HSP90 chaperone/DNA topoisomerase II/histidine kinase"/>
    <property type="match status" value="1"/>
</dbReference>
<name>A0ABS6K990_9FIRM</name>
<dbReference type="InterPro" id="IPR036890">
    <property type="entry name" value="HATPase_C_sf"/>
</dbReference>
<protein>
    <submittedName>
        <fullName evidence="3">GHKL domain-containing protein</fullName>
    </submittedName>
</protein>
<dbReference type="CDD" id="cd16935">
    <property type="entry name" value="HATPase_AgrC-ComD-like"/>
    <property type="match status" value="1"/>
</dbReference>
<accession>A0ABS6K990</accession>
<feature type="transmembrane region" description="Helical" evidence="1">
    <location>
        <begin position="193"/>
        <end position="214"/>
    </location>
</feature>
<dbReference type="RefSeq" id="WP_238726943.1">
    <property type="nucleotide sequence ID" value="NZ_JAHQCX010000009.1"/>
</dbReference>
<evidence type="ECO:0000259" key="2">
    <source>
        <dbReference type="SMART" id="SM00387"/>
    </source>
</evidence>
<gene>
    <name evidence="3" type="ORF">KTH90_13770</name>
</gene>
<keyword evidence="1" id="KW-1133">Transmembrane helix</keyword>
<sequence length="459" mass="53176">MESPMLEIIYICVFFMDGVVYAFLSFDFMNRMKRTIFAKKRYYAMAFMIYAAAVLAASVFFGPWNVVVGVLGMLLIQWTLFSRQRMRLLQDVIYQICIICCQSIVTWAVLTICVQWQVTFQSAWLFTSMMMLIKQFACLAFSRVLIFFFCRHQIGKLSAFSIMNFIVLPVLSAVLIVVILYLADIHIYLYGDFYWVVLSYLLILGMNLYVTYVFDAVWLKQQLRHELTLYQQQSQLQYEYYESLEQKYQDSRKLIHDMKNHLLALNDLYTNENENGVRYQQELLKMMDSLGQTCYTGHQLLNVILNEKLKEAETLGIKTEIQIHAVPAGLTDVDVTAIFSNLLDNALEACKEIAGERFLSLKIDRHGDFLIVKMRNSMEGQSEERNGRFRSTKAGHTGIGLSNVMRTVEKYGGTCRFHQETGADLCEFQTDLVIPVEETVEFGQIDKIEESVKRKGDMK</sequence>
<feature type="transmembrane region" description="Helical" evidence="1">
    <location>
        <begin position="41"/>
        <end position="58"/>
    </location>
</feature>
<evidence type="ECO:0000256" key="1">
    <source>
        <dbReference type="SAM" id="Phobius"/>
    </source>
</evidence>
<dbReference type="Pfam" id="PF14501">
    <property type="entry name" value="HATPase_c_5"/>
    <property type="match status" value="1"/>
</dbReference>
<feature type="transmembrane region" description="Helical" evidence="1">
    <location>
        <begin position="162"/>
        <end position="181"/>
    </location>
</feature>
<dbReference type="PANTHER" id="PTHR40448">
    <property type="entry name" value="TWO-COMPONENT SENSOR HISTIDINE KINASE"/>
    <property type="match status" value="1"/>
</dbReference>
<dbReference type="PANTHER" id="PTHR40448:SF1">
    <property type="entry name" value="TWO-COMPONENT SENSOR HISTIDINE KINASE"/>
    <property type="match status" value="1"/>
</dbReference>
<feature type="transmembrane region" description="Helical" evidence="1">
    <location>
        <begin position="124"/>
        <end position="150"/>
    </location>
</feature>
<reference evidence="3 4" key="1">
    <citation type="submission" date="2021-06" db="EMBL/GenBank/DDBJ databases">
        <title>Description of novel taxa of the family Lachnospiraceae.</title>
        <authorList>
            <person name="Chaplin A.V."/>
            <person name="Sokolova S.R."/>
            <person name="Pikina A.P."/>
            <person name="Korzhanova M."/>
            <person name="Belova V."/>
            <person name="Korostin D."/>
            <person name="Efimov B.A."/>
        </authorList>
    </citation>
    <scope>NUCLEOTIDE SEQUENCE [LARGE SCALE GENOMIC DNA]</scope>
    <source>
        <strain evidence="3 4">ASD4241</strain>
    </source>
</reference>
<dbReference type="EMBL" id="JAHQCX010000009">
    <property type="protein sequence ID" value="MBU9727084.1"/>
    <property type="molecule type" value="Genomic_DNA"/>
</dbReference>
<keyword evidence="4" id="KW-1185">Reference proteome</keyword>
<organism evidence="3 4">
    <name type="scientific">Diplocloster modestus</name>
    <dbReference type="NCBI Taxonomy" id="2850322"/>
    <lineage>
        <taxon>Bacteria</taxon>
        <taxon>Bacillati</taxon>
        <taxon>Bacillota</taxon>
        <taxon>Clostridia</taxon>
        <taxon>Lachnospirales</taxon>
        <taxon>Lachnospiraceae</taxon>
        <taxon>Diplocloster</taxon>
    </lineage>
</organism>
<evidence type="ECO:0000313" key="3">
    <source>
        <dbReference type="EMBL" id="MBU9727084.1"/>
    </source>
</evidence>
<dbReference type="InterPro" id="IPR032834">
    <property type="entry name" value="NatK-like_C"/>
</dbReference>
<feature type="domain" description="Histidine kinase/HSP90-like ATPase" evidence="2">
    <location>
        <begin position="330"/>
        <end position="436"/>
    </location>
</feature>
<comment type="caution">
    <text evidence="3">The sequence shown here is derived from an EMBL/GenBank/DDBJ whole genome shotgun (WGS) entry which is preliminary data.</text>
</comment>
<proteinExistence type="predicted"/>
<dbReference type="Gene3D" id="3.30.565.10">
    <property type="entry name" value="Histidine kinase-like ATPase, C-terminal domain"/>
    <property type="match status" value="1"/>
</dbReference>